<reference evidence="1" key="1">
    <citation type="journal article" date="2020" name="J Insects Food Feed">
        <title>The yellow mealworm (Tenebrio molitor) genome: a resource for the emerging insects as food and feed industry.</title>
        <authorList>
            <person name="Eriksson T."/>
            <person name="Andere A."/>
            <person name="Kelstrup H."/>
            <person name="Emery V."/>
            <person name="Picard C."/>
        </authorList>
    </citation>
    <scope>NUCLEOTIDE SEQUENCE</scope>
    <source>
        <strain evidence="1">Stoneville</strain>
        <tissue evidence="1">Whole head</tissue>
    </source>
</reference>
<dbReference type="AlphaFoldDB" id="A0A8J6HMC2"/>
<gene>
    <name evidence="1" type="ORF">GEV33_006164</name>
</gene>
<comment type="caution">
    <text evidence="1">The sequence shown here is derived from an EMBL/GenBank/DDBJ whole genome shotgun (WGS) entry which is preliminary data.</text>
</comment>
<accession>A0A8J6HMC2</accession>
<protein>
    <submittedName>
        <fullName evidence="1">Uncharacterized protein</fullName>
    </submittedName>
</protein>
<organism evidence="1 2">
    <name type="scientific">Tenebrio molitor</name>
    <name type="common">Yellow mealworm beetle</name>
    <dbReference type="NCBI Taxonomy" id="7067"/>
    <lineage>
        <taxon>Eukaryota</taxon>
        <taxon>Metazoa</taxon>
        <taxon>Ecdysozoa</taxon>
        <taxon>Arthropoda</taxon>
        <taxon>Hexapoda</taxon>
        <taxon>Insecta</taxon>
        <taxon>Pterygota</taxon>
        <taxon>Neoptera</taxon>
        <taxon>Endopterygota</taxon>
        <taxon>Coleoptera</taxon>
        <taxon>Polyphaga</taxon>
        <taxon>Cucujiformia</taxon>
        <taxon>Tenebrionidae</taxon>
        <taxon>Tenebrio</taxon>
    </lineage>
</organism>
<evidence type="ECO:0000313" key="1">
    <source>
        <dbReference type="EMBL" id="KAH0816626.1"/>
    </source>
</evidence>
<dbReference type="Proteomes" id="UP000719412">
    <property type="component" value="Unassembled WGS sequence"/>
</dbReference>
<sequence>MRDQKKRNRLCVSRGRRSVQGFRGPKFPTLLIGERAPSHNAIVSGECSVSSGVRLEIGAVLAQFRPDRRSDVFKLMKKCKNLDPDRWRASTWRRSPRTPITQTPTYLHELFSGAQNPPPVDKAAGTDHRDPIMSERSAVYTRLHRRRLAAPTCLISSCNQESRIYAGVARARGGESGTFTAARSLTALLKQACPENIHRKASRGWLVEATPRGHRNFSRIAQFINKLIFTKQKPSIVAKRLARHFAFGRSWVLIPGRPDLYTYHLPSPPILNVPIPNLPVSVAEKAMESLSSPPG</sequence>
<evidence type="ECO:0000313" key="2">
    <source>
        <dbReference type="Proteomes" id="UP000719412"/>
    </source>
</evidence>
<keyword evidence="2" id="KW-1185">Reference proteome</keyword>
<dbReference type="EMBL" id="JABDTM020021206">
    <property type="protein sequence ID" value="KAH0816626.1"/>
    <property type="molecule type" value="Genomic_DNA"/>
</dbReference>
<proteinExistence type="predicted"/>
<name>A0A8J6HMC2_TENMO</name>
<reference evidence="1" key="2">
    <citation type="submission" date="2021-08" db="EMBL/GenBank/DDBJ databases">
        <authorList>
            <person name="Eriksson T."/>
        </authorList>
    </citation>
    <scope>NUCLEOTIDE SEQUENCE</scope>
    <source>
        <strain evidence="1">Stoneville</strain>
        <tissue evidence="1">Whole head</tissue>
    </source>
</reference>